<evidence type="ECO:0000313" key="2">
    <source>
        <dbReference type="EMBL" id="KAK0170488.1"/>
    </source>
</evidence>
<feature type="non-terminal residue" evidence="2">
    <location>
        <position position="143"/>
    </location>
</feature>
<evidence type="ECO:0000256" key="1">
    <source>
        <dbReference type="SAM" id="Phobius"/>
    </source>
</evidence>
<reference evidence="2" key="2">
    <citation type="submission" date="2023-03" db="EMBL/GenBank/DDBJ databases">
        <authorList>
            <person name="Inwood S.N."/>
            <person name="Skelly J.G."/>
            <person name="Guhlin J."/>
            <person name="Harrop T.W.R."/>
            <person name="Goldson S.G."/>
            <person name="Dearden P.K."/>
        </authorList>
    </citation>
    <scope>NUCLEOTIDE SEQUENCE</scope>
    <source>
        <strain evidence="2">Lincoln</strain>
        <tissue evidence="2">Whole body</tissue>
    </source>
</reference>
<keyword evidence="1" id="KW-0812">Transmembrane</keyword>
<keyword evidence="1" id="KW-0472">Membrane</keyword>
<evidence type="ECO:0000313" key="3">
    <source>
        <dbReference type="Proteomes" id="UP001168972"/>
    </source>
</evidence>
<reference evidence="2" key="1">
    <citation type="journal article" date="2023" name="bioRxiv">
        <title>Scaffold-level genome assemblies of two parasitoid biocontrol wasps reveal the parthenogenesis mechanism and an associated novel virus.</title>
        <authorList>
            <person name="Inwood S."/>
            <person name="Skelly J."/>
            <person name="Guhlin J."/>
            <person name="Harrop T."/>
            <person name="Goldson S."/>
            <person name="Dearden P."/>
        </authorList>
    </citation>
    <scope>NUCLEOTIDE SEQUENCE</scope>
    <source>
        <strain evidence="2">Lincoln</strain>
        <tissue evidence="2">Whole body</tissue>
    </source>
</reference>
<sequence>KNYLSSSPTKYLCRRPRGFTILTIICAVTIFVLIIHIYNGVKKEKNDTYLDDFSKENYEYVIKNWYNFSEDMWYNKKNLSMTNTELLNELRDRWIITESNSKHTYYRGLREPDITDSSMGQAAIIKKIFNNKEVFWSRGMNFG</sequence>
<protein>
    <submittedName>
        <fullName evidence="2">Uncharacterized protein</fullName>
    </submittedName>
</protein>
<organism evidence="2 3">
    <name type="scientific">Microctonus hyperodae</name>
    <name type="common">Parasitoid wasp</name>
    <dbReference type="NCBI Taxonomy" id="165561"/>
    <lineage>
        <taxon>Eukaryota</taxon>
        <taxon>Metazoa</taxon>
        <taxon>Ecdysozoa</taxon>
        <taxon>Arthropoda</taxon>
        <taxon>Hexapoda</taxon>
        <taxon>Insecta</taxon>
        <taxon>Pterygota</taxon>
        <taxon>Neoptera</taxon>
        <taxon>Endopterygota</taxon>
        <taxon>Hymenoptera</taxon>
        <taxon>Apocrita</taxon>
        <taxon>Ichneumonoidea</taxon>
        <taxon>Braconidae</taxon>
        <taxon>Euphorinae</taxon>
        <taxon>Microctonus</taxon>
    </lineage>
</organism>
<name>A0AA39FJ80_MICHY</name>
<dbReference type="Proteomes" id="UP001168972">
    <property type="component" value="Unassembled WGS sequence"/>
</dbReference>
<keyword evidence="1" id="KW-1133">Transmembrane helix</keyword>
<gene>
    <name evidence="2" type="ORF">PV327_011387</name>
</gene>
<keyword evidence="3" id="KW-1185">Reference proteome</keyword>
<comment type="caution">
    <text evidence="2">The sequence shown here is derived from an EMBL/GenBank/DDBJ whole genome shotgun (WGS) entry which is preliminary data.</text>
</comment>
<accession>A0AA39FJ80</accession>
<dbReference type="EMBL" id="JAQQBR010000505">
    <property type="protein sequence ID" value="KAK0170488.1"/>
    <property type="molecule type" value="Genomic_DNA"/>
</dbReference>
<feature type="transmembrane region" description="Helical" evidence="1">
    <location>
        <begin position="20"/>
        <end position="38"/>
    </location>
</feature>
<proteinExistence type="predicted"/>
<dbReference type="AlphaFoldDB" id="A0AA39FJ80"/>